<dbReference type="SUPFAM" id="SSF54637">
    <property type="entry name" value="Thioesterase/thiol ester dehydrase-isomerase"/>
    <property type="match status" value="1"/>
</dbReference>
<dbReference type="Gene3D" id="3.10.129.10">
    <property type="entry name" value="Hotdog Thioesterase"/>
    <property type="match status" value="1"/>
</dbReference>
<dbReference type="RefSeq" id="WP_335960738.1">
    <property type="nucleotide sequence ID" value="NZ_JAXBLX010000012.1"/>
</dbReference>
<sequence length="131" mass="14908">MMDLSRLPTIYIPEIKDEHIATYGDVSNDFNPLHFDQKAAKQAGFSDRIAHGMMTMGISTKLISPWLSSNCFIKEYESSFHHPLFIGDSLQINGEIVELSCSFARISFKGINQRRQIVISGKILVLRTFKR</sequence>
<dbReference type="InterPro" id="IPR029069">
    <property type="entry name" value="HotDog_dom_sf"/>
</dbReference>
<gene>
    <name evidence="2" type="ORF">ACFFHM_10355</name>
</gene>
<dbReference type="InterPro" id="IPR050965">
    <property type="entry name" value="UPF0336/Enoyl-CoA_hydratase"/>
</dbReference>
<feature type="domain" description="MaoC-like" evidence="1">
    <location>
        <begin position="15"/>
        <end position="100"/>
    </location>
</feature>
<evidence type="ECO:0000259" key="1">
    <source>
        <dbReference type="Pfam" id="PF01575"/>
    </source>
</evidence>
<name>A0ABV6KCV8_9BACI</name>
<keyword evidence="3" id="KW-1185">Reference proteome</keyword>
<dbReference type="Pfam" id="PF01575">
    <property type="entry name" value="MaoC_dehydratas"/>
    <property type="match status" value="1"/>
</dbReference>
<evidence type="ECO:0000313" key="3">
    <source>
        <dbReference type="Proteomes" id="UP001589838"/>
    </source>
</evidence>
<protein>
    <submittedName>
        <fullName evidence="2">MaoC family dehydratase</fullName>
    </submittedName>
</protein>
<comment type="caution">
    <text evidence="2">The sequence shown here is derived from an EMBL/GenBank/DDBJ whole genome shotgun (WGS) entry which is preliminary data.</text>
</comment>
<evidence type="ECO:0000313" key="2">
    <source>
        <dbReference type="EMBL" id="MFC0470885.1"/>
    </source>
</evidence>
<reference evidence="2 3" key="1">
    <citation type="submission" date="2024-09" db="EMBL/GenBank/DDBJ databases">
        <authorList>
            <person name="Sun Q."/>
            <person name="Mori K."/>
        </authorList>
    </citation>
    <scope>NUCLEOTIDE SEQUENCE [LARGE SCALE GENOMIC DNA]</scope>
    <source>
        <strain evidence="2 3">NCAIM B.02610</strain>
    </source>
</reference>
<dbReference type="PANTHER" id="PTHR43437:SF3">
    <property type="entry name" value="HYDROXYACYL-THIOESTER DEHYDRATASE TYPE 2, MITOCHONDRIAL"/>
    <property type="match status" value="1"/>
</dbReference>
<accession>A0ABV6KCV8</accession>
<dbReference type="PANTHER" id="PTHR43437">
    <property type="entry name" value="HYDROXYACYL-THIOESTER DEHYDRATASE TYPE 2, MITOCHONDRIAL-RELATED"/>
    <property type="match status" value="1"/>
</dbReference>
<dbReference type="Proteomes" id="UP001589838">
    <property type="component" value="Unassembled WGS sequence"/>
</dbReference>
<dbReference type="EMBL" id="JBHLUX010000027">
    <property type="protein sequence ID" value="MFC0470885.1"/>
    <property type="molecule type" value="Genomic_DNA"/>
</dbReference>
<proteinExistence type="predicted"/>
<organism evidence="2 3">
    <name type="scientific">Halalkalibacter kiskunsagensis</name>
    <dbReference type="NCBI Taxonomy" id="1548599"/>
    <lineage>
        <taxon>Bacteria</taxon>
        <taxon>Bacillati</taxon>
        <taxon>Bacillota</taxon>
        <taxon>Bacilli</taxon>
        <taxon>Bacillales</taxon>
        <taxon>Bacillaceae</taxon>
        <taxon>Halalkalibacter</taxon>
    </lineage>
</organism>
<dbReference type="InterPro" id="IPR002539">
    <property type="entry name" value="MaoC-like_dom"/>
</dbReference>
<dbReference type="CDD" id="cd03441">
    <property type="entry name" value="R_hydratase_like"/>
    <property type="match status" value="1"/>
</dbReference>